<evidence type="ECO:0000313" key="1">
    <source>
        <dbReference type="EMBL" id="GAA1774429.1"/>
    </source>
</evidence>
<gene>
    <name evidence="1" type="ORF">GCM10009681_52450</name>
</gene>
<evidence type="ECO:0000313" key="2">
    <source>
        <dbReference type="Proteomes" id="UP001500655"/>
    </source>
</evidence>
<dbReference type="Proteomes" id="UP001500655">
    <property type="component" value="Unassembled WGS sequence"/>
</dbReference>
<protein>
    <submittedName>
        <fullName evidence="1">Uncharacterized protein</fullName>
    </submittedName>
</protein>
<accession>A0ABN2L483</accession>
<keyword evidence="2" id="KW-1185">Reference proteome</keyword>
<proteinExistence type="predicted"/>
<sequence length="104" mass="11928">MTSDRSDWLAQEISDLLDVSAVGLYEFMEFLNDPDQPLAMSQRRAIALQALERLMQEPGMQLHWRRWSQFDDLGHVALGDLPEAAWDPPRETDGLYVAIERRAG</sequence>
<dbReference type="RefSeq" id="WP_344087650.1">
    <property type="nucleotide sequence ID" value="NZ_BAAALS010000039.1"/>
</dbReference>
<dbReference type="EMBL" id="BAAALS010000039">
    <property type="protein sequence ID" value="GAA1774429.1"/>
    <property type="molecule type" value="Genomic_DNA"/>
</dbReference>
<name>A0ABN2L483_9ACTN</name>
<reference evidence="1 2" key="1">
    <citation type="journal article" date="2019" name="Int. J. Syst. Evol. Microbiol.">
        <title>The Global Catalogue of Microorganisms (GCM) 10K type strain sequencing project: providing services to taxonomists for standard genome sequencing and annotation.</title>
        <authorList>
            <consortium name="The Broad Institute Genomics Platform"/>
            <consortium name="The Broad Institute Genome Sequencing Center for Infectious Disease"/>
            <person name="Wu L."/>
            <person name="Ma J."/>
        </authorList>
    </citation>
    <scope>NUCLEOTIDE SEQUENCE [LARGE SCALE GENOMIC DNA]</scope>
    <source>
        <strain evidence="1 2">JCM 13249</strain>
    </source>
</reference>
<organism evidence="1 2">
    <name type="scientific">Luedemannella helvata</name>
    <dbReference type="NCBI Taxonomy" id="349315"/>
    <lineage>
        <taxon>Bacteria</taxon>
        <taxon>Bacillati</taxon>
        <taxon>Actinomycetota</taxon>
        <taxon>Actinomycetes</taxon>
        <taxon>Micromonosporales</taxon>
        <taxon>Micromonosporaceae</taxon>
        <taxon>Luedemannella</taxon>
    </lineage>
</organism>
<comment type="caution">
    <text evidence="1">The sequence shown here is derived from an EMBL/GenBank/DDBJ whole genome shotgun (WGS) entry which is preliminary data.</text>
</comment>